<dbReference type="InterPro" id="IPR037227">
    <property type="entry name" value="EndoU-like"/>
</dbReference>
<keyword evidence="4 11" id="KW-0540">Nuclease</keyword>
<evidence type="ECO:0000256" key="6">
    <source>
        <dbReference type="ARBA" id="ARBA00022759"/>
    </source>
</evidence>
<sequence>MLFSHQFVQTIKSDEVYCELNHVPWLRVTNGPPLPLLPPQLTPERVFRTTIDMAAKDLLLNWEQAERERRISYFLDQLYQTSNFHAVYEILHSRDLYPDNLEEFEACFRQVWFGLFSWDQMIPSERRTCGFQHVYIGEKRAGKIKGLHNWMRYYILEKSARLILDKVHKKHPTLHLVSLRFTNDYAVKPYGTIFFGLPIQFEIMIFFCAFLLGGSREVNFLIDGQRTTVVSYDVATQSDVLATAFFKY</sequence>
<dbReference type="GO" id="GO:0016829">
    <property type="term" value="F:lyase activity"/>
    <property type="evidence" value="ECO:0007669"/>
    <property type="project" value="UniProtKB-KW"/>
</dbReference>
<comment type="catalytic activity">
    <reaction evidence="11">
        <text>ribonucleotidyl-uridine-RNA = a 5'-end dephospho-uridine-RNA + a 3'-end 2',3'-cyclophospho-ribonucleotide-RNA</text>
        <dbReference type="Rhea" id="RHEA:67792"/>
        <dbReference type="Rhea" id="RHEA-COMP:10464"/>
        <dbReference type="Rhea" id="RHEA-COMP:17354"/>
        <dbReference type="Rhea" id="RHEA-COMP:17356"/>
        <dbReference type="ChEBI" id="CHEBI:83064"/>
        <dbReference type="ChEBI" id="CHEBI:173117"/>
        <dbReference type="ChEBI" id="CHEBI:173224"/>
    </reaction>
</comment>
<feature type="transmembrane region" description="Helical" evidence="12">
    <location>
        <begin position="190"/>
        <end position="212"/>
    </location>
</feature>
<evidence type="ECO:0000256" key="8">
    <source>
        <dbReference type="ARBA" id="ARBA00022884"/>
    </source>
</evidence>
<feature type="domain" description="EndoU" evidence="13">
    <location>
        <begin position="1"/>
        <end position="248"/>
    </location>
</feature>
<dbReference type="InterPro" id="IPR018998">
    <property type="entry name" value="EndoU_C"/>
</dbReference>
<gene>
    <name evidence="14" type="ORF">FBUS_03620</name>
</gene>
<evidence type="ECO:0000259" key="13">
    <source>
        <dbReference type="PROSITE" id="PS51959"/>
    </source>
</evidence>
<reference evidence="14" key="1">
    <citation type="submission" date="2019-05" db="EMBL/GenBank/DDBJ databases">
        <title>Annotation for the trematode Fasciolopsis buski.</title>
        <authorList>
            <person name="Choi Y.-J."/>
        </authorList>
    </citation>
    <scope>NUCLEOTIDE SEQUENCE</scope>
    <source>
        <strain evidence="14">HT</strain>
        <tissue evidence="14">Whole worm</tissue>
    </source>
</reference>
<evidence type="ECO:0000256" key="2">
    <source>
        <dbReference type="ARBA" id="ARBA00010168"/>
    </source>
</evidence>
<keyword evidence="12" id="KW-0812">Transmembrane</keyword>
<accession>A0A8E0VIU6</accession>
<protein>
    <recommendedName>
        <fullName evidence="11">Uridylate-specific endoribonuclease</fullName>
        <ecNumber evidence="11">4.6.1.-</ecNumber>
    </recommendedName>
</protein>
<dbReference type="CDD" id="cd21159">
    <property type="entry name" value="XendoU"/>
    <property type="match status" value="1"/>
</dbReference>
<dbReference type="PROSITE" id="PS51959">
    <property type="entry name" value="ENDOU"/>
    <property type="match status" value="1"/>
</dbReference>
<name>A0A8E0VIU6_9TREM</name>
<dbReference type="Proteomes" id="UP000728185">
    <property type="component" value="Unassembled WGS sequence"/>
</dbReference>
<evidence type="ECO:0000256" key="12">
    <source>
        <dbReference type="SAM" id="Phobius"/>
    </source>
</evidence>
<keyword evidence="5 11" id="KW-0479">Metal-binding</keyword>
<dbReference type="OrthoDB" id="430326at2759"/>
<keyword evidence="12" id="KW-0472">Membrane</keyword>
<dbReference type="PANTHER" id="PTHR12439:SF11">
    <property type="entry name" value="URIDYLATE-SPECIFIC ENDORIBONUCLEASE"/>
    <property type="match status" value="1"/>
</dbReference>
<evidence type="ECO:0000256" key="11">
    <source>
        <dbReference type="RuleBase" id="RU367085"/>
    </source>
</evidence>
<dbReference type="PANTHER" id="PTHR12439">
    <property type="entry name" value="PLACENTAL PROTEIN 11-RELATED"/>
    <property type="match status" value="1"/>
</dbReference>
<keyword evidence="8 11" id="KW-0694">RNA-binding</keyword>
<evidence type="ECO:0000256" key="3">
    <source>
        <dbReference type="ARBA" id="ARBA00011245"/>
    </source>
</evidence>
<evidence type="ECO:0000313" key="15">
    <source>
        <dbReference type="Proteomes" id="UP000728185"/>
    </source>
</evidence>
<evidence type="ECO:0000256" key="5">
    <source>
        <dbReference type="ARBA" id="ARBA00022723"/>
    </source>
</evidence>
<evidence type="ECO:0000256" key="1">
    <source>
        <dbReference type="ARBA" id="ARBA00001936"/>
    </source>
</evidence>
<evidence type="ECO:0000313" key="14">
    <source>
        <dbReference type="EMBL" id="KAA0188221.1"/>
    </source>
</evidence>
<keyword evidence="15" id="KW-1185">Reference proteome</keyword>
<dbReference type="EC" id="4.6.1.-" evidence="11"/>
<keyword evidence="7 11" id="KW-0378">Hydrolase</keyword>
<dbReference type="Pfam" id="PF09412">
    <property type="entry name" value="XendoU"/>
    <property type="match status" value="1"/>
</dbReference>
<dbReference type="GO" id="GO:0046872">
    <property type="term" value="F:metal ion binding"/>
    <property type="evidence" value="ECO:0007669"/>
    <property type="project" value="UniProtKB-UniRule"/>
</dbReference>
<comment type="caution">
    <text evidence="14">The sequence shown here is derived from an EMBL/GenBank/DDBJ whole genome shotgun (WGS) entry which is preliminary data.</text>
</comment>
<comment type="subunit">
    <text evidence="3 11">Monomer.</text>
</comment>
<dbReference type="GO" id="GO:0003723">
    <property type="term" value="F:RNA binding"/>
    <property type="evidence" value="ECO:0007669"/>
    <property type="project" value="UniProtKB-UniRule"/>
</dbReference>
<comment type="cofactor">
    <cofactor evidence="1 11">
        <name>Mn(2+)</name>
        <dbReference type="ChEBI" id="CHEBI:29035"/>
    </cofactor>
</comment>
<dbReference type="InterPro" id="IPR039787">
    <property type="entry name" value="ENDOU"/>
</dbReference>
<organism evidence="14 15">
    <name type="scientific">Fasciolopsis buskii</name>
    <dbReference type="NCBI Taxonomy" id="27845"/>
    <lineage>
        <taxon>Eukaryota</taxon>
        <taxon>Metazoa</taxon>
        <taxon>Spiralia</taxon>
        <taxon>Lophotrochozoa</taxon>
        <taxon>Platyhelminthes</taxon>
        <taxon>Trematoda</taxon>
        <taxon>Digenea</taxon>
        <taxon>Plagiorchiida</taxon>
        <taxon>Echinostomata</taxon>
        <taxon>Echinostomatoidea</taxon>
        <taxon>Fasciolidae</taxon>
        <taxon>Fasciolopsis</taxon>
    </lineage>
</organism>
<dbReference type="GO" id="GO:0004521">
    <property type="term" value="F:RNA endonuclease activity"/>
    <property type="evidence" value="ECO:0007669"/>
    <property type="project" value="UniProtKB-UniRule"/>
</dbReference>
<dbReference type="GO" id="GO:0016787">
    <property type="term" value="F:hydrolase activity"/>
    <property type="evidence" value="ECO:0007669"/>
    <property type="project" value="UniProtKB-KW"/>
</dbReference>
<keyword evidence="6 11" id="KW-0255">Endonuclease</keyword>
<keyword evidence="9 11" id="KW-0464">Manganese</keyword>
<dbReference type="SUPFAM" id="SSF142877">
    <property type="entry name" value="EndoU-like"/>
    <property type="match status" value="1"/>
</dbReference>
<evidence type="ECO:0000256" key="10">
    <source>
        <dbReference type="ARBA" id="ARBA00023239"/>
    </source>
</evidence>
<keyword evidence="12" id="KW-1133">Transmembrane helix</keyword>
<dbReference type="AlphaFoldDB" id="A0A8E0VIU6"/>
<comment type="similarity">
    <text evidence="2 11">Belongs to the ENDOU family.</text>
</comment>
<proteinExistence type="inferred from homology"/>
<evidence type="ECO:0000256" key="4">
    <source>
        <dbReference type="ARBA" id="ARBA00022722"/>
    </source>
</evidence>
<evidence type="ECO:0000256" key="7">
    <source>
        <dbReference type="ARBA" id="ARBA00022801"/>
    </source>
</evidence>
<dbReference type="EMBL" id="LUCM01008548">
    <property type="protein sequence ID" value="KAA0188221.1"/>
    <property type="molecule type" value="Genomic_DNA"/>
</dbReference>
<evidence type="ECO:0000256" key="9">
    <source>
        <dbReference type="ARBA" id="ARBA00023211"/>
    </source>
</evidence>
<keyword evidence="10" id="KW-0456">Lyase</keyword>